<dbReference type="GO" id="GO:0005524">
    <property type="term" value="F:ATP binding"/>
    <property type="evidence" value="ECO:0007669"/>
    <property type="project" value="UniProtKB-KW"/>
</dbReference>
<dbReference type="InterPro" id="IPR050352">
    <property type="entry name" value="ABCG_transporters"/>
</dbReference>
<protein>
    <recommendedName>
        <fullName evidence="10">ABC transporter domain-containing protein</fullName>
    </recommendedName>
</protein>
<evidence type="ECO:0000256" key="3">
    <source>
        <dbReference type="ARBA" id="ARBA00022448"/>
    </source>
</evidence>
<evidence type="ECO:0000256" key="5">
    <source>
        <dbReference type="ARBA" id="ARBA00022741"/>
    </source>
</evidence>
<dbReference type="InterPro" id="IPR003439">
    <property type="entry name" value="ABC_transporter-like_ATP-bd"/>
</dbReference>
<feature type="transmembrane region" description="Helical" evidence="9">
    <location>
        <begin position="459"/>
        <end position="478"/>
    </location>
</feature>
<dbReference type="Pfam" id="PF01061">
    <property type="entry name" value="ABC2_membrane"/>
    <property type="match status" value="1"/>
</dbReference>
<dbReference type="Pfam" id="PF00005">
    <property type="entry name" value="ABC_tran"/>
    <property type="match status" value="1"/>
</dbReference>
<feature type="transmembrane region" description="Helical" evidence="9">
    <location>
        <begin position="420"/>
        <end position="447"/>
    </location>
</feature>
<dbReference type="SUPFAM" id="SSF52540">
    <property type="entry name" value="P-loop containing nucleoside triphosphate hydrolases"/>
    <property type="match status" value="1"/>
</dbReference>
<dbReference type="PANTHER" id="PTHR48041:SF116">
    <property type="entry name" value="PROTEIN BROWN"/>
    <property type="match status" value="1"/>
</dbReference>
<dbReference type="PANTHER" id="PTHR48041">
    <property type="entry name" value="ABC TRANSPORTER G FAMILY MEMBER 28"/>
    <property type="match status" value="1"/>
</dbReference>
<keyword evidence="6" id="KW-0067">ATP-binding</keyword>
<dbReference type="GO" id="GO:0016887">
    <property type="term" value="F:ATP hydrolysis activity"/>
    <property type="evidence" value="ECO:0007669"/>
    <property type="project" value="InterPro"/>
</dbReference>
<dbReference type="FunFam" id="3.40.50.300:FF:000622">
    <property type="entry name" value="ATP-binding cassette sub-family G member 2"/>
    <property type="match status" value="1"/>
</dbReference>
<comment type="subcellular location">
    <subcellularLocation>
        <location evidence="1">Membrane</location>
        <topology evidence="1">Multi-pass membrane protein</topology>
    </subcellularLocation>
</comment>
<dbReference type="CDD" id="cd03213">
    <property type="entry name" value="ABCG_EPDR"/>
    <property type="match status" value="1"/>
</dbReference>
<evidence type="ECO:0000313" key="12">
    <source>
        <dbReference type="Proteomes" id="UP001209878"/>
    </source>
</evidence>
<dbReference type="GO" id="GO:0015562">
    <property type="term" value="F:efflux transmembrane transporter activity"/>
    <property type="evidence" value="ECO:0007669"/>
    <property type="project" value="UniProtKB-ARBA"/>
</dbReference>
<keyword evidence="7 9" id="KW-1133">Transmembrane helix</keyword>
<dbReference type="GO" id="GO:0008514">
    <property type="term" value="F:organic anion transmembrane transporter activity"/>
    <property type="evidence" value="ECO:0007669"/>
    <property type="project" value="UniProtKB-ARBA"/>
</dbReference>
<gene>
    <name evidence="11" type="ORF">NP493_262g02003</name>
</gene>
<sequence>MNAILGPTGSGKSSLLDVLAGRKDKIGLSGHVLVDGDTQPVNFKCMSGYVIQDDIVMGMLTVRENIQFSAALRLPKTMSREKRNQRVEEVIYELGLNKCASTRVGTEFTRGISGGERKRTNIAMELITSPSVLFLDEPTTGLDSNTANSVMHLLQRLSRKGKTIIFSIHQPRYSIFKLFDSMMLLSQGECVYHGPASDALEHFENIGYVCEEHNNPSDFFLDILNGCLNPVCSTESDQYASEICPSTEKNIDGKLTVVFIPEAEDGSPDLSARQQSLVQHYQKSTWHQSLQTELSQIASDYEKIDKHDSAKRGRNLLYSTSFLTQLAILSSRTFRNMIRNPHGFVTQLFSAIILGLIVGTIYYQTDSTAQSGIQNRVGAFFFIVMNYVFGNMAAVDIFIKERSLFIHENVSGFYRVSAYFLAKLFFDVFPMRALPILLFASVTYWMIGLRSLFWWSFPFYLLNTIMTSLAGTSVALIFSASSRVHTIGTILTALVWTFMMVFSGLLVNVSTVPVWLQQLKYLSIFRYSMNSFLVNELKDAQFCDVPDVLHPNNTVCDYGNSYLMKQGIPFETTWDLWSNQVALLCLAVVFLIITYIQLRRIKKLH</sequence>
<dbReference type="AlphaFoldDB" id="A0AAD9NXZ3"/>
<feature type="transmembrane region" description="Helical" evidence="9">
    <location>
        <begin position="346"/>
        <end position="365"/>
    </location>
</feature>
<dbReference type="SMART" id="SM00382">
    <property type="entry name" value="AAA"/>
    <property type="match status" value="1"/>
</dbReference>
<keyword evidence="8 9" id="KW-0472">Membrane</keyword>
<reference evidence="11" key="1">
    <citation type="journal article" date="2023" name="Mol. Biol. Evol.">
        <title>Third-Generation Sequencing Reveals the Adaptive Role of the Epigenome in Three Deep-Sea Polychaetes.</title>
        <authorList>
            <person name="Perez M."/>
            <person name="Aroh O."/>
            <person name="Sun Y."/>
            <person name="Lan Y."/>
            <person name="Juniper S.K."/>
            <person name="Young C.R."/>
            <person name="Angers B."/>
            <person name="Qian P.Y."/>
        </authorList>
    </citation>
    <scope>NUCLEOTIDE SEQUENCE</scope>
    <source>
        <strain evidence="11">R07B-5</strain>
    </source>
</reference>
<dbReference type="InterPro" id="IPR027417">
    <property type="entry name" value="P-loop_NTPase"/>
</dbReference>
<comment type="caution">
    <text evidence="11">The sequence shown here is derived from an EMBL/GenBank/DDBJ whole genome shotgun (WGS) entry which is preliminary data.</text>
</comment>
<evidence type="ECO:0000256" key="9">
    <source>
        <dbReference type="SAM" id="Phobius"/>
    </source>
</evidence>
<evidence type="ECO:0000256" key="1">
    <source>
        <dbReference type="ARBA" id="ARBA00004141"/>
    </source>
</evidence>
<evidence type="ECO:0000256" key="2">
    <source>
        <dbReference type="ARBA" id="ARBA00005814"/>
    </source>
</evidence>
<evidence type="ECO:0000256" key="7">
    <source>
        <dbReference type="ARBA" id="ARBA00022989"/>
    </source>
</evidence>
<dbReference type="Gene3D" id="3.40.50.300">
    <property type="entry name" value="P-loop containing nucleotide triphosphate hydrolases"/>
    <property type="match status" value="1"/>
</dbReference>
<keyword evidence="3" id="KW-0813">Transport</keyword>
<dbReference type="InterPro" id="IPR003593">
    <property type="entry name" value="AAA+_ATPase"/>
</dbReference>
<accession>A0AAD9NXZ3</accession>
<dbReference type="EMBL" id="JAODUO010000263">
    <property type="protein sequence ID" value="KAK2184513.1"/>
    <property type="molecule type" value="Genomic_DNA"/>
</dbReference>
<feature type="domain" description="ABC transporter" evidence="10">
    <location>
        <begin position="1"/>
        <end position="212"/>
    </location>
</feature>
<evidence type="ECO:0000256" key="4">
    <source>
        <dbReference type="ARBA" id="ARBA00022692"/>
    </source>
</evidence>
<feature type="transmembrane region" description="Helical" evidence="9">
    <location>
        <begin position="581"/>
        <end position="598"/>
    </location>
</feature>
<keyword evidence="5" id="KW-0547">Nucleotide-binding</keyword>
<name>A0AAD9NXZ3_RIDPI</name>
<feature type="transmembrane region" description="Helical" evidence="9">
    <location>
        <begin position="490"/>
        <end position="516"/>
    </location>
</feature>
<evidence type="ECO:0000259" key="10">
    <source>
        <dbReference type="PROSITE" id="PS50893"/>
    </source>
</evidence>
<evidence type="ECO:0000313" key="11">
    <source>
        <dbReference type="EMBL" id="KAK2184513.1"/>
    </source>
</evidence>
<evidence type="ECO:0000256" key="6">
    <source>
        <dbReference type="ARBA" id="ARBA00022840"/>
    </source>
</evidence>
<feature type="transmembrane region" description="Helical" evidence="9">
    <location>
        <begin position="377"/>
        <end position="399"/>
    </location>
</feature>
<keyword evidence="12" id="KW-1185">Reference proteome</keyword>
<keyword evidence="4 9" id="KW-0812">Transmembrane</keyword>
<dbReference type="InterPro" id="IPR013525">
    <property type="entry name" value="ABC2_TM"/>
</dbReference>
<evidence type="ECO:0000256" key="8">
    <source>
        <dbReference type="ARBA" id="ARBA00023136"/>
    </source>
</evidence>
<dbReference type="Proteomes" id="UP001209878">
    <property type="component" value="Unassembled WGS sequence"/>
</dbReference>
<comment type="similarity">
    <text evidence="2">Belongs to the ABC transporter superfamily. ABCG family. Eye pigment precursor importer (TC 3.A.1.204) subfamily.</text>
</comment>
<dbReference type="GO" id="GO:0016324">
    <property type="term" value="C:apical plasma membrane"/>
    <property type="evidence" value="ECO:0007669"/>
    <property type="project" value="UniProtKB-ARBA"/>
</dbReference>
<dbReference type="GO" id="GO:0140359">
    <property type="term" value="F:ABC-type transporter activity"/>
    <property type="evidence" value="ECO:0007669"/>
    <property type="project" value="InterPro"/>
</dbReference>
<proteinExistence type="inferred from homology"/>
<dbReference type="PROSITE" id="PS50893">
    <property type="entry name" value="ABC_TRANSPORTER_2"/>
    <property type="match status" value="1"/>
</dbReference>
<organism evidence="11 12">
    <name type="scientific">Ridgeia piscesae</name>
    <name type="common">Tubeworm</name>
    <dbReference type="NCBI Taxonomy" id="27915"/>
    <lineage>
        <taxon>Eukaryota</taxon>
        <taxon>Metazoa</taxon>
        <taxon>Spiralia</taxon>
        <taxon>Lophotrochozoa</taxon>
        <taxon>Annelida</taxon>
        <taxon>Polychaeta</taxon>
        <taxon>Sedentaria</taxon>
        <taxon>Canalipalpata</taxon>
        <taxon>Sabellida</taxon>
        <taxon>Siboglinidae</taxon>
        <taxon>Ridgeia</taxon>
    </lineage>
</organism>